<gene>
    <name evidence="1" type="ORF">GMARGA_LOCUS1950</name>
</gene>
<accession>A0ABM8W0T8</accession>
<name>A0ABM8W0T8_GIGMA</name>
<reference evidence="1 2" key="1">
    <citation type="submission" date="2021-06" db="EMBL/GenBank/DDBJ databases">
        <authorList>
            <person name="Kallberg Y."/>
            <person name="Tangrot J."/>
            <person name="Rosling A."/>
        </authorList>
    </citation>
    <scope>NUCLEOTIDE SEQUENCE [LARGE SCALE GENOMIC DNA]</scope>
    <source>
        <strain evidence="1 2">120-4 pot B 10/14</strain>
    </source>
</reference>
<dbReference type="Proteomes" id="UP000789901">
    <property type="component" value="Unassembled WGS sequence"/>
</dbReference>
<dbReference type="EMBL" id="CAJVQB010000566">
    <property type="protein sequence ID" value="CAG8495824.1"/>
    <property type="molecule type" value="Genomic_DNA"/>
</dbReference>
<sequence length="41" mass="4731">MLNNFILYIKPSRKTVLLWIGLPGRQLCNTDKYGLLGRQPV</sequence>
<protein>
    <submittedName>
        <fullName evidence="1">40296_t:CDS:1</fullName>
    </submittedName>
</protein>
<proteinExistence type="predicted"/>
<evidence type="ECO:0000313" key="1">
    <source>
        <dbReference type="EMBL" id="CAG8495824.1"/>
    </source>
</evidence>
<evidence type="ECO:0000313" key="2">
    <source>
        <dbReference type="Proteomes" id="UP000789901"/>
    </source>
</evidence>
<comment type="caution">
    <text evidence="1">The sequence shown here is derived from an EMBL/GenBank/DDBJ whole genome shotgun (WGS) entry which is preliminary data.</text>
</comment>
<keyword evidence="2" id="KW-1185">Reference proteome</keyword>
<organism evidence="1 2">
    <name type="scientific">Gigaspora margarita</name>
    <dbReference type="NCBI Taxonomy" id="4874"/>
    <lineage>
        <taxon>Eukaryota</taxon>
        <taxon>Fungi</taxon>
        <taxon>Fungi incertae sedis</taxon>
        <taxon>Mucoromycota</taxon>
        <taxon>Glomeromycotina</taxon>
        <taxon>Glomeromycetes</taxon>
        <taxon>Diversisporales</taxon>
        <taxon>Gigasporaceae</taxon>
        <taxon>Gigaspora</taxon>
    </lineage>
</organism>